<dbReference type="OrthoDB" id="2505930at2759"/>
<name>A0A5B0PJ08_PUCGR</name>
<dbReference type="PANTHER" id="PTHR33050">
    <property type="entry name" value="REVERSE TRANSCRIPTASE DOMAIN-CONTAINING PROTEIN"/>
    <property type="match status" value="1"/>
</dbReference>
<organism evidence="1 2">
    <name type="scientific">Puccinia graminis f. sp. tritici</name>
    <dbReference type="NCBI Taxonomy" id="56615"/>
    <lineage>
        <taxon>Eukaryota</taxon>
        <taxon>Fungi</taxon>
        <taxon>Dikarya</taxon>
        <taxon>Basidiomycota</taxon>
        <taxon>Pucciniomycotina</taxon>
        <taxon>Pucciniomycetes</taxon>
        <taxon>Pucciniales</taxon>
        <taxon>Pucciniaceae</taxon>
        <taxon>Puccinia</taxon>
    </lineage>
</organism>
<dbReference type="EMBL" id="VSWC01000053">
    <property type="protein sequence ID" value="KAA1101627.1"/>
    <property type="molecule type" value="Genomic_DNA"/>
</dbReference>
<dbReference type="InterPro" id="IPR052055">
    <property type="entry name" value="Hepadnavirus_pol/RT"/>
</dbReference>
<keyword evidence="2" id="KW-1185">Reference proteome</keyword>
<evidence type="ECO:0000313" key="2">
    <source>
        <dbReference type="Proteomes" id="UP000324748"/>
    </source>
</evidence>
<sequence length="656" mass="73908">MNIQEWESALREAKLTDKYSDVIHGFRHGFDQGIPNYNLGPSIPYFTPPNHQSALLAQEKIEASISKEIEAGRMYGPYTHAQLMEKYEFFRSNPLGAVVNGDGSVRPINDLSFPHNDPQCPLVNSFVDKLDYATTWDDFERVSKFLRNQNKPILLALFDWEKAYRQILTMGGDNPPRISAIPWRIPARASGYPPAGADSAADGRFSAQTWRISGYPKGYPVPREAIPPGGIPPGELVYIQLVGRGSSRRAGIHTSSSEGIPPGELVYIPARRKGFLPTSWYTIQLVGRGSSRRAGIHTSSSEGIPSDELICTPARREGFLPTSWYVYQLAGRNPSRRAGCTPARREGFLPASWYVYQLVGRNPSRRAGVHISSSEGIPPDELGADIRGYPRGYPPAPAGIGQRMRMRMGMRNSAKNVSGYPHPNGYPDAERPSLAKSQWAYLMVRDFNGGILIDTQIAFGGVAGCGSFGRPADAWKELMLHEFDLITVFRWVDDNLFVKHRDSSVEMEQIVLRSETLGVKTNSSKYSPFSEEKKYIGFIWNAPRKTVRLPNDKKFQRIQQIKEFLIPGAEFSFKQVEVMVGRLTHVSYLLPQLRCYLNSLYRWMNAWVYRSKELPVPDDVRRDLEEWLSTMLSFKETQMIRNPDPTEIGWMGDASA</sequence>
<evidence type="ECO:0008006" key="3">
    <source>
        <dbReference type="Google" id="ProtNLM"/>
    </source>
</evidence>
<dbReference type="AlphaFoldDB" id="A0A5B0PJ08"/>
<protein>
    <recommendedName>
        <fullName evidence="3">Reverse transcriptase domain-containing protein</fullName>
    </recommendedName>
</protein>
<reference evidence="1 2" key="1">
    <citation type="submission" date="2019-05" db="EMBL/GenBank/DDBJ databases">
        <title>Emergence of the Ug99 lineage of the wheat stem rust pathogen through somatic hybridization.</title>
        <authorList>
            <person name="Li F."/>
            <person name="Upadhyaya N.M."/>
            <person name="Sperschneider J."/>
            <person name="Matny O."/>
            <person name="Nguyen-Phuc H."/>
            <person name="Mago R."/>
            <person name="Raley C."/>
            <person name="Miller M.E."/>
            <person name="Silverstein K.A.T."/>
            <person name="Henningsen E."/>
            <person name="Hirsch C.D."/>
            <person name="Visser B."/>
            <person name="Pretorius Z.A."/>
            <person name="Steffenson B.J."/>
            <person name="Schwessinger B."/>
            <person name="Dodds P.N."/>
            <person name="Figueroa M."/>
        </authorList>
    </citation>
    <scope>NUCLEOTIDE SEQUENCE [LARGE SCALE GENOMIC DNA]</scope>
    <source>
        <strain evidence="1">21-0</strain>
    </source>
</reference>
<dbReference type="Proteomes" id="UP000324748">
    <property type="component" value="Unassembled WGS sequence"/>
</dbReference>
<proteinExistence type="predicted"/>
<gene>
    <name evidence="1" type="ORF">PGT21_026231</name>
</gene>
<comment type="caution">
    <text evidence="1">The sequence shown here is derived from an EMBL/GenBank/DDBJ whole genome shotgun (WGS) entry which is preliminary data.</text>
</comment>
<dbReference type="PANTHER" id="PTHR33050:SF7">
    <property type="entry name" value="RIBONUCLEASE H"/>
    <property type="match status" value="1"/>
</dbReference>
<accession>A0A5B0PJ08</accession>
<evidence type="ECO:0000313" key="1">
    <source>
        <dbReference type="EMBL" id="KAA1101627.1"/>
    </source>
</evidence>